<keyword evidence="2" id="KW-0378">Hydrolase</keyword>
<dbReference type="InterPro" id="IPR012338">
    <property type="entry name" value="Beta-lactam/transpept-like"/>
</dbReference>
<gene>
    <name evidence="2" type="primary">nylB</name>
    <name evidence="2" type="ORF">LAUMK136_02675</name>
</gene>
<keyword evidence="3" id="KW-1185">Reference proteome</keyword>
<evidence type="ECO:0000313" key="2">
    <source>
        <dbReference type="EMBL" id="VBA38856.1"/>
    </source>
</evidence>
<dbReference type="SUPFAM" id="SSF56601">
    <property type="entry name" value="beta-lactamase/transpeptidase-like"/>
    <property type="match status" value="1"/>
</dbReference>
<proteinExistence type="predicted"/>
<organism evidence="2 3">
    <name type="scientific">Mycobacterium attenuatum</name>
    <dbReference type="NCBI Taxonomy" id="2341086"/>
    <lineage>
        <taxon>Bacteria</taxon>
        <taxon>Bacillati</taxon>
        <taxon>Actinomycetota</taxon>
        <taxon>Actinomycetes</taxon>
        <taxon>Mycobacteriales</taxon>
        <taxon>Mycobacteriaceae</taxon>
        <taxon>Mycobacterium</taxon>
    </lineage>
</organism>
<evidence type="ECO:0000256" key="1">
    <source>
        <dbReference type="SAM" id="MobiDB-lite"/>
    </source>
</evidence>
<dbReference type="Gene3D" id="3.40.710.10">
    <property type="entry name" value="DD-peptidase/beta-lactamase superfamily"/>
    <property type="match status" value="1"/>
</dbReference>
<protein>
    <submittedName>
        <fullName evidence="2">6-aminohexanoate-dimer hydrolase</fullName>
        <ecNumber evidence="2">3.5.1.46</ecNumber>
    </submittedName>
</protein>
<evidence type="ECO:0000313" key="3">
    <source>
        <dbReference type="Proteomes" id="UP000273307"/>
    </source>
</evidence>
<name>A0A498PYX5_9MYCO</name>
<dbReference type="AlphaFoldDB" id="A0A498PYX5"/>
<dbReference type="EC" id="3.5.1.46" evidence="2"/>
<dbReference type="GO" id="GO:0019875">
    <property type="term" value="F:6-aminohexanoate-dimer hydrolase activity"/>
    <property type="evidence" value="ECO:0007669"/>
    <property type="project" value="UniProtKB-EC"/>
</dbReference>
<accession>A0A498PYX5</accession>
<reference evidence="2 3" key="1">
    <citation type="submission" date="2018-09" db="EMBL/GenBank/DDBJ databases">
        <authorList>
            <person name="Tagini F."/>
        </authorList>
    </citation>
    <scope>NUCLEOTIDE SEQUENCE [LARGE SCALE GENOMIC DNA]</scope>
    <source>
        <strain evidence="2 3">MK136</strain>
    </source>
</reference>
<dbReference type="EMBL" id="UPHP01000063">
    <property type="protein sequence ID" value="VBA38856.1"/>
    <property type="molecule type" value="Genomic_DNA"/>
</dbReference>
<dbReference type="Proteomes" id="UP000273307">
    <property type="component" value="Unassembled WGS sequence"/>
</dbReference>
<feature type="region of interest" description="Disordered" evidence="1">
    <location>
        <begin position="22"/>
        <end position="64"/>
    </location>
</feature>
<sequence length="134" mass="14158">MPVPPASPGASKAMVASHAGTTCWPVNETPSRRNSDPSRAWVADTLSGGPDSRQAFAASPGDNPMPGGMYRNQVWCPYPGSNVVLCLGMCGQMIYVNRRAQLVAAKLSSQPDSQDPQVQLDTLHAFDAVACELA</sequence>